<comment type="caution">
    <text evidence="2">The sequence shown here is derived from an EMBL/GenBank/DDBJ whole genome shotgun (WGS) entry which is preliminary data.</text>
</comment>
<organism evidence="2 3">
    <name type="scientific">Barnesiella viscericola</name>
    <dbReference type="NCBI Taxonomy" id="397865"/>
    <lineage>
        <taxon>Bacteria</taxon>
        <taxon>Pseudomonadati</taxon>
        <taxon>Bacteroidota</taxon>
        <taxon>Bacteroidia</taxon>
        <taxon>Bacteroidales</taxon>
        <taxon>Barnesiellaceae</taxon>
        <taxon>Barnesiella</taxon>
    </lineage>
</organism>
<sequence>MKKYIFILGLCLCTSAANVFAQEKTEAQQELDAYMADGIVKFKSKDNNFSFRVGGRVAMDGAYYFDDFTDRGSGAKFQAARIRLFSQIGKAFDIKLDFDLASSSVIKDAYLRWHTNKNGFLKVGNYAEPFSAENIQSSMDYSFINKSATVEALGTGRALGVSYRYYHPYFWVEGGLFSQKLATEYNQGDMGYSASARILGRMTNDDWNFHIGGSVNYRRPNANGFTNGSDDFNRSVVYASGLESSIDQTKFLSATVNNVKSIFKYGIEGMANFRNIYVKGEYIYSRNNRERDWEYNFQSSLGSLLSTMFPTMEAYQKFMGADTPACFSGYTVEAGVLIFGGNYSYNRVDALMNRPKGKTLELVLRYNHTDLNDIVDGNIFYNGAFYTSSLHASFGLKDQSIAGGKADTFTVGLNYYVTDNIVTRLNYSYQKVDNQYNLPMSLDKNLHSIQARVAFEF</sequence>
<evidence type="ECO:0000313" key="3">
    <source>
        <dbReference type="Proteomes" id="UP000757103"/>
    </source>
</evidence>
<feature type="signal peptide" evidence="1">
    <location>
        <begin position="1"/>
        <end position="21"/>
    </location>
</feature>
<keyword evidence="1" id="KW-0732">Signal</keyword>
<name>A0A921SU96_9BACT</name>
<dbReference type="Gene3D" id="2.40.160.10">
    <property type="entry name" value="Porin"/>
    <property type="match status" value="1"/>
</dbReference>
<gene>
    <name evidence="2" type="ORF">K8U91_00940</name>
</gene>
<proteinExistence type="predicted"/>
<dbReference type="EMBL" id="DYUD01000006">
    <property type="protein sequence ID" value="HJG88029.1"/>
    <property type="molecule type" value="Genomic_DNA"/>
</dbReference>
<dbReference type="AlphaFoldDB" id="A0A921SU96"/>
<accession>A0A921SU96</accession>
<dbReference type="RefSeq" id="WP_273305135.1">
    <property type="nucleotide sequence ID" value="NZ_DYUD01000006.1"/>
</dbReference>
<feature type="chain" id="PRO_5037356730" evidence="1">
    <location>
        <begin position="22"/>
        <end position="457"/>
    </location>
</feature>
<reference evidence="2" key="2">
    <citation type="submission" date="2021-09" db="EMBL/GenBank/DDBJ databases">
        <authorList>
            <person name="Gilroy R."/>
        </authorList>
    </citation>
    <scope>NUCLEOTIDE SEQUENCE</scope>
    <source>
        <strain evidence="2">CHK121-7720</strain>
    </source>
</reference>
<evidence type="ECO:0000256" key="1">
    <source>
        <dbReference type="SAM" id="SignalP"/>
    </source>
</evidence>
<dbReference type="InterPro" id="IPR010870">
    <property type="entry name" value="Porin_O/P"/>
</dbReference>
<dbReference type="SUPFAM" id="SSF56935">
    <property type="entry name" value="Porins"/>
    <property type="match status" value="1"/>
</dbReference>
<dbReference type="InterPro" id="IPR023614">
    <property type="entry name" value="Porin_dom_sf"/>
</dbReference>
<dbReference type="Pfam" id="PF07396">
    <property type="entry name" value="Porin_O_P"/>
    <property type="match status" value="1"/>
</dbReference>
<dbReference type="Proteomes" id="UP000757103">
    <property type="component" value="Unassembled WGS sequence"/>
</dbReference>
<reference evidence="2" key="1">
    <citation type="journal article" date="2021" name="PeerJ">
        <title>Extensive microbial diversity within the chicken gut microbiome revealed by metagenomics and culture.</title>
        <authorList>
            <person name="Gilroy R."/>
            <person name="Ravi A."/>
            <person name="Getino M."/>
            <person name="Pursley I."/>
            <person name="Horton D.L."/>
            <person name="Alikhan N.F."/>
            <person name="Baker D."/>
            <person name="Gharbi K."/>
            <person name="Hall N."/>
            <person name="Watson M."/>
            <person name="Adriaenssens E.M."/>
            <person name="Foster-Nyarko E."/>
            <person name="Jarju S."/>
            <person name="Secka A."/>
            <person name="Antonio M."/>
            <person name="Oren A."/>
            <person name="Chaudhuri R.R."/>
            <person name="La Ragione R."/>
            <person name="Hildebrand F."/>
            <person name="Pallen M.J."/>
        </authorList>
    </citation>
    <scope>NUCLEOTIDE SEQUENCE</scope>
    <source>
        <strain evidence="2">CHK121-7720</strain>
    </source>
</reference>
<evidence type="ECO:0000313" key="2">
    <source>
        <dbReference type="EMBL" id="HJG88029.1"/>
    </source>
</evidence>
<protein>
    <submittedName>
        <fullName evidence="2">OprO/OprP family phosphate-selective porin</fullName>
    </submittedName>
</protein>